<accession>A0A219ARJ4</accession>
<keyword evidence="3" id="KW-1185">Reference proteome</keyword>
<name>A0A219ARJ4_METCM</name>
<dbReference type="Proteomes" id="UP000078397">
    <property type="component" value="Unassembled WGS sequence"/>
</dbReference>
<dbReference type="EMBL" id="LSBJ02000004">
    <property type="protein sequence ID" value="OWT42954.1"/>
    <property type="molecule type" value="Genomic_DNA"/>
</dbReference>
<gene>
    <name evidence="2" type="ORF">VFPPC_17853</name>
</gene>
<dbReference type="RefSeq" id="XP_022285417.1">
    <property type="nucleotide sequence ID" value="XM_022429529.1"/>
</dbReference>
<organism evidence="2 3">
    <name type="scientific">Pochonia chlamydosporia 170</name>
    <dbReference type="NCBI Taxonomy" id="1380566"/>
    <lineage>
        <taxon>Eukaryota</taxon>
        <taxon>Fungi</taxon>
        <taxon>Dikarya</taxon>
        <taxon>Ascomycota</taxon>
        <taxon>Pezizomycotina</taxon>
        <taxon>Sordariomycetes</taxon>
        <taxon>Hypocreomycetidae</taxon>
        <taxon>Hypocreales</taxon>
        <taxon>Clavicipitaceae</taxon>
        <taxon>Pochonia</taxon>
    </lineage>
</organism>
<dbReference type="KEGG" id="pchm:VFPPC_17853"/>
<feature type="region of interest" description="Disordered" evidence="1">
    <location>
        <begin position="19"/>
        <end position="41"/>
    </location>
</feature>
<sequence>MEQSQCYPGLNKLCFSQSCSKSQGGRQDASLKRNRDSSAVNGRPTFCYLRQEILEEKKDWRQGFQSTRRYVSSRLGLQKSSYWATIACSTGSTGHANLVVNPKSFPI</sequence>
<reference evidence="2 3" key="1">
    <citation type="journal article" date="2016" name="PLoS Pathog.">
        <title>Biosynthesis of antibiotic leucinostatins in bio-control fungus Purpureocillium lilacinum and their inhibition on phytophthora revealed by genome mining.</title>
        <authorList>
            <person name="Wang G."/>
            <person name="Liu Z."/>
            <person name="Lin R."/>
            <person name="Li E."/>
            <person name="Mao Z."/>
            <person name="Ling J."/>
            <person name="Yang Y."/>
            <person name="Yin W.B."/>
            <person name="Xie B."/>
        </authorList>
    </citation>
    <scope>NUCLEOTIDE SEQUENCE [LARGE SCALE GENOMIC DNA]</scope>
    <source>
        <strain evidence="2">170</strain>
    </source>
</reference>
<evidence type="ECO:0000313" key="3">
    <source>
        <dbReference type="Proteomes" id="UP000078397"/>
    </source>
</evidence>
<dbReference type="AlphaFoldDB" id="A0A219ARJ4"/>
<evidence type="ECO:0000313" key="2">
    <source>
        <dbReference type="EMBL" id="OWT42954.1"/>
    </source>
</evidence>
<protein>
    <submittedName>
        <fullName evidence="2">Uncharacterized protein</fullName>
    </submittedName>
</protein>
<dbReference type="GeneID" id="33936759"/>
<evidence type="ECO:0000256" key="1">
    <source>
        <dbReference type="SAM" id="MobiDB-lite"/>
    </source>
</evidence>
<comment type="caution">
    <text evidence="2">The sequence shown here is derived from an EMBL/GenBank/DDBJ whole genome shotgun (WGS) entry which is preliminary data.</text>
</comment>
<proteinExistence type="predicted"/>